<comment type="similarity">
    <text evidence="3 15 17">Belongs to the RNA methyltransferase TrmD family.</text>
</comment>
<evidence type="ECO:0000256" key="5">
    <source>
        <dbReference type="ARBA" id="ARBA00012807"/>
    </source>
</evidence>
<dbReference type="Proteomes" id="UP000015462">
    <property type="component" value="Unassembled WGS sequence"/>
</dbReference>
<evidence type="ECO:0000256" key="13">
    <source>
        <dbReference type="ARBA" id="ARBA00033392"/>
    </source>
</evidence>
<name>A0AB33Z3D0_9GAMM</name>
<dbReference type="HAMAP" id="MF_00605">
    <property type="entry name" value="TrmD"/>
    <property type="match status" value="1"/>
</dbReference>
<dbReference type="AlphaFoldDB" id="A0AB33Z3D0"/>
<dbReference type="NCBIfam" id="TIGR00088">
    <property type="entry name" value="trmD"/>
    <property type="match status" value="1"/>
</dbReference>
<dbReference type="Pfam" id="PF01746">
    <property type="entry name" value="tRNA_m1G_MT"/>
    <property type="match status" value="1"/>
</dbReference>
<evidence type="ECO:0000259" key="18">
    <source>
        <dbReference type="Pfam" id="PF01746"/>
    </source>
</evidence>
<dbReference type="SUPFAM" id="SSF75217">
    <property type="entry name" value="alpha/beta knot"/>
    <property type="match status" value="1"/>
</dbReference>
<evidence type="ECO:0000256" key="6">
    <source>
        <dbReference type="ARBA" id="ARBA00014679"/>
    </source>
</evidence>
<feature type="domain" description="tRNA methyltransferase TRMD/TRM10-type" evidence="18">
    <location>
        <begin position="1"/>
        <end position="225"/>
    </location>
</feature>
<evidence type="ECO:0000256" key="2">
    <source>
        <dbReference type="ARBA" id="ARBA00004496"/>
    </source>
</evidence>
<evidence type="ECO:0000313" key="19">
    <source>
        <dbReference type="EMBL" id="EPD13956.1"/>
    </source>
</evidence>
<keyword evidence="10 15" id="KW-0949">S-adenosyl-L-methionine</keyword>
<dbReference type="PANTHER" id="PTHR46417">
    <property type="entry name" value="TRNA (GUANINE-N(1)-)-METHYLTRANSFERASE"/>
    <property type="match status" value="1"/>
</dbReference>
<dbReference type="InterPro" id="IPR002649">
    <property type="entry name" value="tRNA_m1G_MeTrfase_TrmD"/>
</dbReference>
<evidence type="ECO:0000256" key="16">
    <source>
        <dbReference type="PIRSR" id="PIRSR000386-1"/>
    </source>
</evidence>
<feature type="binding site" evidence="15 16">
    <location>
        <begin position="133"/>
        <end position="138"/>
    </location>
    <ligand>
        <name>S-adenosyl-L-methionine</name>
        <dbReference type="ChEBI" id="CHEBI:59789"/>
    </ligand>
</feature>
<keyword evidence="7 15" id="KW-0963">Cytoplasm</keyword>
<evidence type="ECO:0000256" key="9">
    <source>
        <dbReference type="ARBA" id="ARBA00022679"/>
    </source>
</evidence>
<evidence type="ECO:0000256" key="10">
    <source>
        <dbReference type="ARBA" id="ARBA00022691"/>
    </source>
</evidence>
<dbReference type="EMBL" id="ASHL01000001">
    <property type="protein sequence ID" value="EPD13956.1"/>
    <property type="molecule type" value="Genomic_DNA"/>
</dbReference>
<dbReference type="InterPro" id="IPR016009">
    <property type="entry name" value="tRNA_MeTrfase_TRMD/TRM10"/>
</dbReference>
<comment type="subunit">
    <text evidence="4 15 17">Homodimer.</text>
</comment>
<comment type="caution">
    <text evidence="19">The sequence shown here is derived from an EMBL/GenBank/DDBJ whole genome shotgun (WGS) entry which is preliminary data.</text>
</comment>
<sequence length="253" mass="28655">MRFDVITLFPELFEQAASMGVVGKAIDAGKVQLKTWNPRDFTKDVHRTVDDRPFGGGPGMVMKVEPLKKAIQTAVRQIDKPSKVIYLSPQGRKLDQQGVEYLAEFSHLVLLAGRYEGVDERLLEDYIDEEWSIGDFVLSGGELPALVLIDAVSRSLPTVLGHECSAVEDSFVEGLLDHPHYTRPDEFEGKSVPSVLLSGHHEKIAQWREKQRLGKTWQKRPDLLDKIVLNKHQQSLLDEFIKESNNQRVKTKE</sequence>
<dbReference type="GO" id="GO:0002939">
    <property type="term" value="P:tRNA N1-guanine methylation"/>
    <property type="evidence" value="ECO:0007669"/>
    <property type="project" value="TreeGrafter"/>
</dbReference>
<evidence type="ECO:0000256" key="7">
    <source>
        <dbReference type="ARBA" id="ARBA00022490"/>
    </source>
</evidence>
<gene>
    <name evidence="15" type="primary">trmD</name>
    <name evidence="19" type="ORF">L196_00615</name>
</gene>
<evidence type="ECO:0000256" key="4">
    <source>
        <dbReference type="ARBA" id="ARBA00011738"/>
    </source>
</evidence>
<dbReference type="InterPro" id="IPR029028">
    <property type="entry name" value="Alpha/beta_knot_MTases"/>
</dbReference>
<dbReference type="PANTHER" id="PTHR46417:SF1">
    <property type="entry name" value="TRNA (GUANINE-N(1)-)-METHYLTRANSFERASE"/>
    <property type="match status" value="1"/>
</dbReference>
<comment type="function">
    <text evidence="1 15 17">Specifically methylates guanosine-37 in various tRNAs.</text>
</comment>
<proteinExistence type="inferred from homology"/>
<comment type="catalytic activity">
    <reaction evidence="14 15 17">
        <text>guanosine(37) in tRNA + S-adenosyl-L-methionine = N(1)-methylguanosine(37) in tRNA + S-adenosyl-L-homocysteine + H(+)</text>
        <dbReference type="Rhea" id="RHEA:36899"/>
        <dbReference type="Rhea" id="RHEA-COMP:10145"/>
        <dbReference type="Rhea" id="RHEA-COMP:10147"/>
        <dbReference type="ChEBI" id="CHEBI:15378"/>
        <dbReference type="ChEBI" id="CHEBI:57856"/>
        <dbReference type="ChEBI" id="CHEBI:59789"/>
        <dbReference type="ChEBI" id="CHEBI:73542"/>
        <dbReference type="ChEBI" id="CHEBI:74269"/>
        <dbReference type="EC" id="2.1.1.228"/>
    </reaction>
</comment>
<feature type="binding site" evidence="15 16">
    <location>
        <position position="113"/>
    </location>
    <ligand>
        <name>S-adenosyl-L-methionine</name>
        <dbReference type="ChEBI" id="CHEBI:59789"/>
    </ligand>
</feature>
<dbReference type="PIRSF" id="PIRSF000386">
    <property type="entry name" value="tRNA_mtase"/>
    <property type="match status" value="1"/>
</dbReference>
<dbReference type="Gene3D" id="3.40.1280.10">
    <property type="match status" value="1"/>
</dbReference>
<dbReference type="Gene3D" id="1.10.1270.20">
    <property type="entry name" value="tRNA(m1g37)methyltransferase, domain 2"/>
    <property type="match status" value="1"/>
</dbReference>
<reference evidence="19 20" key="1">
    <citation type="journal article" date="2013" name="Genome Announc.">
        <title>Genome Sequence of the Pyrene- and Fluoranthene-Degrading Bacterium Cycloclasticus sp. Strain PY97M.</title>
        <authorList>
            <person name="Cui Z."/>
            <person name="Xu G."/>
            <person name="Li Q."/>
            <person name="Gao W."/>
            <person name="Zheng L."/>
        </authorList>
    </citation>
    <scope>NUCLEOTIDE SEQUENCE [LARGE SCALE GENOMIC DNA]</scope>
    <source>
        <strain evidence="19 20">PY97M</strain>
    </source>
</reference>
<dbReference type="InterPro" id="IPR029026">
    <property type="entry name" value="tRNA_m1G_MTases_N"/>
</dbReference>
<accession>A0AB33Z3D0</accession>
<organism evidence="19 20">
    <name type="scientific">Cycloclasticus pugetii</name>
    <dbReference type="NCBI Taxonomy" id="34068"/>
    <lineage>
        <taxon>Bacteria</taxon>
        <taxon>Pseudomonadati</taxon>
        <taxon>Pseudomonadota</taxon>
        <taxon>Gammaproteobacteria</taxon>
        <taxon>Thiotrichales</taxon>
        <taxon>Piscirickettsiaceae</taxon>
        <taxon>Cycloclasticus</taxon>
    </lineage>
</organism>
<keyword evidence="11 15" id="KW-0819">tRNA processing</keyword>
<protein>
    <recommendedName>
        <fullName evidence="6 15">tRNA (guanine-N(1)-)-methyltransferase</fullName>
        <ecNumber evidence="5 15">2.1.1.228</ecNumber>
    </recommendedName>
    <alternativeName>
        <fullName evidence="12 15">M1G-methyltransferase</fullName>
    </alternativeName>
    <alternativeName>
        <fullName evidence="13 15">tRNA [GM37] methyltransferase</fullName>
    </alternativeName>
</protein>
<evidence type="ECO:0000256" key="12">
    <source>
        <dbReference type="ARBA" id="ARBA00029736"/>
    </source>
</evidence>
<dbReference type="EC" id="2.1.1.228" evidence="5 15"/>
<keyword evidence="9 15" id="KW-0808">Transferase</keyword>
<dbReference type="CDD" id="cd18080">
    <property type="entry name" value="TrmD-like"/>
    <property type="match status" value="1"/>
</dbReference>
<evidence type="ECO:0000256" key="11">
    <source>
        <dbReference type="ARBA" id="ARBA00022694"/>
    </source>
</evidence>
<dbReference type="InterPro" id="IPR023148">
    <property type="entry name" value="tRNA_m1G_MeTrfase_C_sf"/>
</dbReference>
<dbReference type="FunFam" id="3.40.1280.10:FF:000001">
    <property type="entry name" value="tRNA (guanine-N(1)-)-methyltransferase"/>
    <property type="match status" value="1"/>
</dbReference>
<evidence type="ECO:0000313" key="20">
    <source>
        <dbReference type="Proteomes" id="UP000015462"/>
    </source>
</evidence>
<dbReference type="FunFam" id="1.10.1270.20:FF:000001">
    <property type="entry name" value="tRNA (guanine-N(1)-)-methyltransferase"/>
    <property type="match status" value="1"/>
</dbReference>
<evidence type="ECO:0000256" key="17">
    <source>
        <dbReference type="RuleBase" id="RU003464"/>
    </source>
</evidence>
<evidence type="ECO:0000256" key="15">
    <source>
        <dbReference type="HAMAP-Rule" id="MF_00605"/>
    </source>
</evidence>
<dbReference type="GO" id="GO:0005829">
    <property type="term" value="C:cytosol"/>
    <property type="evidence" value="ECO:0007669"/>
    <property type="project" value="TreeGrafter"/>
</dbReference>
<evidence type="ECO:0000256" key="8">
    <source>
        <dbReference type="ARBA" id="ARBA00022603"/>
    </source>
</evidence>
<evidence type="ECO:0000256" key="14">
    <source>
        <dbReference type="ARBA" id="ARBA00047783"/>
    </source>
</evidence>
<keyword evidence="8 15" id="KW-0489">Methyltransferase</keyword>
<keyword evidence="20" id="KW-1185">Reference proteome</keyword>
<dbReference type="NCBIfam" id="NF000648">
    <property type="entry name" value="PRK00026.1"/>
    <property type="match status" value="1"/>
</dbReference>
<dbReference type="RefSeq" id="WP_016389535.1">
    <property type="nucleotide sequence ID" value="NZ_FQZJ01000002.1"/>
</dbReference>
<evidence type="ECO:0000256" key="1">
    <source>
        <dbReference type="ARBA" id="ARBA00002634"/>
    </source>
</evidence>
<evidence type="ECO:0000256" key="3">
    <source>
        <dbReference type="ARBA" id="ARBA00007630"/>
    </source>
</evidence>
<dbReference type="GO" id="GO:0052906">
    <property type="term" value="F:tRNA (guanine(37)-N1)-methyltransferase activity"/>
    <property type="evidence" value="ECO:0007669"/>
    <property type="project" value="UniProtKB-UniRule"/>
</dbReference>
<comment type="subcellular location">
    <subcellularLocation>
        <location evidence="2 15 17">Cytoplasm</location>
    </subcellularLocation>
</comment>